<accession>U5DSV5</accession>
<evidence type="ECO:0000259" key="2">
    <source>
        <dbReference type="Pfam" id="PF01548"/>
    </source>
</evidence>
<dbReference type="AlphaFoldDB" id="U5DSV5"/>
<dbReference type="Pfam" id="PF01548">
    <property type="entry name" value="DEDD_Tnp_IS110"/>
    <property type="match status" value="1"/>
</dbReference>
<reference evidence="4 5" key="1">
    <citation type="submission" date="2013-05" db="EMBL/GenBank/DDBJ databases">
        <title>Draft genome sequence of Rubidibacter lacunae KORDI 51-2.</title>
        <authorList>
            <person name="Choi D.H."/>
            <person name="Noh J.H."/>
            <person name="Kwon K.-K."/>
            <person name="Lee J.-H."/>
            <person name="Ryu J.-Y."/>
        </authorList>
    </citation>
    <scope>NUCLEOTIDE SEQUENCE [LARGE SCALE GENOMIC DNA]</scope>
    <source>
        <strain evidence="4 5">KORDI 51-2</strain>
    </source>
</reference>
<dbReference type="InterPro" id="IPR047650">
    <property type="entry name" value="Transpos_IS110"/>
</dbReference>
<evidence type="ECO:0000313" key="4">
    <source>
        <dbReference type="EMBL" id="ERN42770.1"/>
    </source>
</evidence>
<dbReference type="GO" id="GO:0003677">
    <property type="term" value="F:DNA binding"/>
    <property type="evidence" value="ECO:0007669"/>
    <property type="project" value="InterPro"/>
</dbReference>
<comment type="caution">
    <text evidence="4">The sequence shown here is derived from an EMBL/GenBank/DDBJ whole genome shotgun (WGS) entry which is preliminary data.</text>
</comment>
<dbReference type="eggNOG" id="COG3547">
    <property type="taxonomic scope" value="Bacteria"/>
</dbReference>
<evidence type="ECO:0000313" key="5">
    <source>
        <dbReference type="Proteomes" id="UP000016960"/>
    </source>
</evidence>
<dbReference type="RefSeq" id="WP_022604358.1">
    <property type="nucleotide sequence ID" value="NZ_ASSJ01000007.1"/>
</dbReference>
<dbReference type="PANTHER" id="PTHR33055">
    <property type="entry name" value="TRANSPOSASE FOR INSERTION SEQUENCE ELEMENT IS1111A"/>
    <property type="match status" value="1"/>
</dbReference>
<evidence type="ECO:0000256" key="1">
    <source>
        <dbReference type="SAM" id="Coils"/>
    </source>
</evidence>
<keyword evidence="1" id="KW-0175">Coiled coil</keyword>
<dbReference type="Pfam" id="PF02371">
    <property type="entry name" value="Transposase_20"/>
    <property type="match status" value="1"/>
</dbReference>
<name>U5DSV5_9CHRO</name>
<organism evidence="4 5">
    <name type="scientific">Rubidibacter lacunae KORDI 51-2</name>
    <dbReference type="NCBI Taxonomy" id="582515"/>
    <lineage>
        <taxon>Bacteria</taxon>
        <taxon>Bacillati</taxon>
        <taxon>Cyanobacteriota</taxon>
        <taxon>Cyanophyceae</taxon>
        <taxon>Oscillatoriophycideae</taxon>
        <taxon>Chroococcales</taxon>
        <taxon>Aphanothecaceae</taxon>
        <taxon>Rubidibacter</taxon>
    </lineage>
</organism>
<dbReference type="EMBL" id="ASSJ01000007">
    <property type="protein sequence ID" value="ERN42770.1"/>
    <property type="molecule type" value="Genomic_DNA"/>
</dbReference>
<dbReference type="STRING" id="582515.KR51_00004840"/>
<dbReference type="PANTHER" id="PTHR33055:SF13">
    <property type="entry name" value="TRANSPOSASE"/>
    <property type="match status" value="1"/>
</dbReference>
<dbReference type="InterPro" id="IPR003346">
    <property type="entry name" value="Transposase_20"/>
</dbReference>
<evidence type="ECO:0000259" key="3">
    <source>
        <dbReference type="Pfam" id="PF02371"/>
    </source>
</evidence>
<keyword evidence="5" id="KW-1185">Reference proteome</keyword>
<dbReference type="Proteomes" id="UP000016960">
    <property type="component" value="Unassembled WGS sequence"/>
</dbReference>
<proteinExistence type="predicted"/>
<feature type="domain" description="Transposase IS110-like N-terminal" evidence="2">
    <location>
        <begin position="8"/>
        <end position="148"/>
    </location>
</feature>
<dbReference type="NCBIfam" id="NF033542">
    <property type="entry name" value="transpos_IS110"/>
    <property type="match status" value="1"/>
</dbReference>
<dbReference type="InterPro" id="IPR002525">
    <property type="entry name" value="Transp_IS110-like_N"/>
</dbReference>
<protein>
    <submittedName>
        <fullName evidence="4">Transposase</fullName>
    </submittedName>
</protein>
<dbReference type="GO" id="GO:0006313">
    <property type="term" value="P:DNA transposition"/>
    <property type="evidence" value="ECO:0007669"/>
    <property type="project" value="InterPro"/>
</dbReference>
<gene>
    <name evidence="4" type="ORF">KR51_00004840</name>
</gene>
<feature type="domain" description="Transposase IS116/IS110/IS902 C-terminal" evidence="3">
    <location>
        <begin position="191"/>
        <end position="274"/>
    </location>
</feature>
<sequence length="324" mass="35644">MDNTICWVGIDVCKQHLDVAIRPHDQMLQFPNTDGGIAALVAQLRPLQPERIVLEATGGMERAAAVALQSAGLAVAVINPRQGRDFARAIGRLAKTDRIDATVLAHLGEALRPPVRPLPSTEARHLKELVTRRRQIVEMIGAEKSRLSGTTGAAKADIQAHIDWMQERLGRLDREIEAVKRQHVEWSEKADLLESVPGVGPVIAMTPIVELPELGRLNHKQIASLVGVAPHNRDSGKVRGKRTIWGGRAAVRAALYMGALVGKRFNPALKDFYERLKPLKDFYERLKQGGKATKVALTACMHKLLTVLNVMVKKGERWRAPSAA</sequence>
<dbReference type="GO" id="GO:0004803">
    <property type="term" value="F:transposase activity"/>
    <property type="evidence" value="ECO:0007669"/>
    <property type="project" value="InterPro"/>
</dbReference>
<dbReference type="InParanoid" id="U5DSV5"/>
<feature type="coiled-coil region" evidence="1">
    <location>
        <begin position="162"/>
        <end position="189"/>
    </location>
</feature>
<dbReference type="PATRIC" id="fig|582515.4.peg.550"/>